<dbReference type="Proteomes" id="UP001279553">
    <property type="component" value="Unassembled WGS sequence"/>
</dbReference>
<dbReference type="Pfam" id="PF13231">
    <property type="entry name" value="PMT_2"/>
    <property type="match status" value="1"/>
</dbReference>
<proteinExistence type="predicted"/>
<gene>
    <name evidence="10" type="ORF">SIL87_08375</name>
</gene>
<keyword evidence="6 8" id="KW-1133">Transmembrane helix</keyword>
<dbReference type="PANTHER" id="PTHR33908:SF11">
    <property type="entry name" value="MEMBRANE PROTEIN"/>
    <property type="match status" value="1"/>
</dbReference>
<accession>A0AAW9DNX8</accession>
<feature type="transmembrane region" description="Helical" evidence="8">
    <location>
        <begin position="20"/>
        <end position="41"/>
    </location>
</feature>
<feature type="transmembrane region" description="Helical" evidence="8">
    <location>
        <begin position="333"/>
        <end position="354"/>
    </location>
</feature>
<dbReference type="GO" id="GO:0009103">
    <property type="term" value="P:lipopolysaccharide biosynthetic process"/>
    <property type="evidence" value="ECO:0007669"/>
    <property type="project" value="UniProtKB-ARBA"/>
</dbReference>
<dbReference type="RefSeq" id="WP_319613704.1">
    <property type="nucleotide sequence ID" value="NZ_JAWXYB010000018.1"/>
</dbReference>
<reference evidence="10 11" key="1">
    <citation type="submission" date="2023-11" db="EMBL/GenBank/DDBJ databases">
        <title>MicrobeMod: A computational toolkit for identifying prokaryotic methylation and restriction-modification with nanopore sequencing.</title>
        <authorList>
            <person name="Crits-Christoph A."/>
            <person name="Kang S.C."/>
            <person name="Lee H."/>
            <person name="Ostrov N."/>
        </authorList>
    </citation>
    <scope>NUCLEOTIDE SEQUENCE [LARGE SCALE GENOMIC DNA]</scope>
    <source>
        <strain evidence="10 11">DSMZ 700</strain>
    </source>
</reference>
<dbReference type="EC" id="2.4.-.-" evidence="10"/>
<keyword evidence="7 8" id="KW-0472">Membrane</keyword>
<feature type="transmembrane region" description="Helical" evidence="8">
    <location>
        <begin position="176"/>
        <end position="193"/>
    </location>
</feature>
<evidence type="ECO:0000256" key="7">
    <source>
        <dbReference type="ARBA" id="ARBA00023136"/>
    </source>
</evidence>
<feature type="transmembrane region" description="Helical" evidence="8">
    <location>
        <begin position="245"/>
        <end position="268"/>
    </location>
</feature>
<dbReference type="PANTHER" id="PTHR33908">
    <property type="entry name" value="MANNOSYLTRANSFERASE YKCB-RELATED"/>
    <property type="match status" value="1"/>
</dbReference>
<dbReference type="InterPro" id="IPR050297">
    <property type="entry name" value="LipidA_mod_glycosyltrf_83"/>
</dbReference>
<evidence type="ECO:0000256" key="5">
    <source>
        <dbReference type="ARBA" id="ARBA00022692"/>
    </source>
</evidence>
<feature type="transmembrane region" description="Helical" evidence="8">
    <location>
        <begin position="205"/>
        <end position="225"/>
    </location>
</feature>
<evidence type="ECO:0000256" key="8">
    <source>
        <dbReference type="SAM" id="Phobius"/>
    </source>
</evidence>
<evidence type="ECO:0000256" key="3">
    <source>
        <dbReference type="ARBA" id="ARBA00022676"/>
    </source>
</evidence>
<protein>
    <submittedName>
        <fullName evidence="10">Glycosyltransferase family 39 protein</fullName>
        <ecNumber evidence="10">2.4.-.-</ecNumber>
    </submittedName>
</protein>
<feature type="transmembrane region" description="Helical" evidence="8">
    <location>
        <begin position="81"/>
        <end position="99"/>
    </location>
</feature>
<evidence type="ECO:0000256" key="2">
    <source>
        <dbReference type="ARBA" id="ARBA00022475"/>
    </source>
</evidence>
<keyword evidence="11" id="KW-1185">Reference proteome</keyword>
<dbReference type="AlphaFoldDB" id="A0AAW9DNX8"/>
<sequence>MELRGLGDAGLARAVTRNGWLAALAGVTLIRLLAAALVPLAPDEAYYWLWSQHLQPGYYDDAPLIAVWIRAGTALLGNGPLGIRLLSPLGAACGTLLIWRAGEDLFPDRKAGLIAAIMLNATLVLNAGAVITTPDTPLLLFWTATIAAAARWHASRDDRWFLAAGAMAGLAFESKYTGVLILAAVGLWLLVTAQGRAALRRPLPWCGLALAIALFMPVVWWNAVHHWVSFAKQGGRTTHLAPEDAFANFAALVGGQIGLVTPGIFLLATIGVIAALRTRTAAASLVWLSVVVPGAVFAEHVVSGAVQPNWPAIMIPGAALAAAGVATRITRRYLVPAAALGATVSALVYVQAIAAPLPLPVRRDPTALQLAGWRHLAAAVGEEARAQHLAIVAASDYGLVAELAHDAPPSLTIAGTGARWQYFGRPGLRTPTRLLLVAPSYMPRPDAPNFTDVVRLASVRRLRHGAVIETYSIYEAMFMPTEPSAVMRPSR</sequence>
<keyword evidence="2" id="KW-1003">Cell membrane</keyword>
<organism evidence="10 11">
    <name type="scientific">Acidiphilium acidophilum</name>
    <name type="common">Thiobacillus acidophilus</name>
    <dbReference type="NCBI Taxonomy" id="76588"/>
    <lineage>
        <taxon>Bacteria</taxon>
        <taxon>Pseudomonadati</taxon>
        <taxon>Pseudomonadota</taxon>
        <taxon>Alphaproteobacteria</taxon>
        <taxon>Acetobacterales</taxon>
        <taxon>Acidocellaceae</taxon>
        <taxon>Acidiphilium</taxon>
    </lineage>
</organism>
<keyword evidence="3 10" id="KW-0328">Glycosyltransferase</keyword>
<feature type="transmembrane region" description="Helical" evidence="8">
    <location>
        <begin position="111"/>
        <end position="131"/>
    </location>
</feature>
<keyword evidence="5 8" id="KW-0812">Transmembrane</keyword>
<name>A0AAW9DNX8_ACIAO</name>
<feature type="transmembrane region" description="Helical" evidence="8">
    <location>
        <begin position="310"/>
        <end position="326"/>
    </location>
</feature>
<evidence type="ECO:0000313" key="10">
    <source>
        <dbReference type="EMBL" id="MDX5930774.1"/>
    </source>
</evidence>
<evidence type="ECO:0000313" key="11">
    <source>
        <dbReference type="Proteomes" id="UP001279553"/>
    </source>
</evidence>
<feature type="domain" description="Glycosyltransferase RgtA/B/C/D-like" evidence="9">
    <location>
        <begin position="61"/>
        <end position="221"/>
    </location>
</feature>
<evidence type="ECO:0000256" key="6">
    <source>
        <dbReference type="ARBA" id="ARBA00022989"/>
    </source>
</evidence>
<dbReference type="EMBL" id="JAWXYB010000018">
    <property type="protein sequence ID" value="MDX5930774.1"/>
    <property type="molecule type" value="Genomic_DNA"/>
</dbReference>
<dbReference type="InterPro" id="IPR038731">
    <property type="entry name" value="RgtA/B/C-like"/>
</dbReference>
<comment type="subcellular location">
    <subcellularLocation>
        <location evidence="1">Cell membrane</location>
        <topology evidence="1">Multi-pass membrane protein</topology>
    </subcellularLocation>
</comment>
<dbReference type="GO" id="GO:0005886">
    <property type="term" value="C:plasma membrane"/>
    <property type="evidence" value="ECO:0007669"/>
    <property type="project" value="UniProtKB-SubCell"/>
</dbReference>
<evidence type="ECO:0000256" key="1">
    <source>
        <dbReference type="ARBA" id="ARBA00004651"/>
    </source>
</evidence>
<evidence type="ECO:0000259" key="9">
    <source>
        <dbReference type="Pfam" id="PF13231"/>
    </source>
</evidence>
<feature type="transmembrane region" description="Helical" evidence="8">
    <location>
        <begin position="280"/>
        <end position="298"/>
    </location>
</feature>
<evidence type="ECO:0000256" key="4">
    <source>
        <dbReference type="ARBA" id="ARBA00022679"/>
    </source>
</evidence>
<keyword evidence="4 10" id="KW-0808">Transferase</keyword>
<dbReference type="GO" id="GO:0016763">
    <property type="term" value="F:pentosyltransferase activity"/>
    <property type="evidence" value="ECO:0007669"/>
    <property type="project" value="TreeGrafter"/>
</dbReference>
<comment type="caution">
    <text evidence="10">The sequence shown here is derived from an EMBL/GenBank/DDBJ whole genome shotgun (WGS) entry which is preliminary data.</text>
</comment>